<dbReference type="STRING" id="670386.D3AYT3"/>
<dbReference type="Pfam" id="PF00135">
    <property type="entry name" value="COesterase"/>
    <property type="match status" value="1"/>
</dbReference>
<dbReference type="PROSITE" id="PS00941">
    <property type="entry name" value="CARBOXYLESTERASE_B_2"/>
    <property type="match status" value="1"/>
</dbReference>
<evidence type="ECO:0000256" key="3">
    <source>
        <dbReference type="RuleBase" id="RU361235"/>
    </source>
</evidence>
<feature type="signal peptide" evidence="3">
    <location>
        <begin position="1"/>
        <end position="23"/>
    </location>
</feature>
<dbReference type="InterPro" id="IPR019819">
    <property type="entry name" value="Carboxylesterase_B_CS"/>
</dbReference>
<keyword evidence="2 3" id="KW-0378">Hydrolase</keyword>
<dbReference type="EMBL" id="ADBJ01000004">
    <property type="protein sequence ID" value="EFA85623.1"/>
    <property type="molecule type" value="Genomic_DNA"/>
</dbReference>
<dbReference type="ESTHER" id="polpa-d3ayt3">
    <property type="family name" value="Cholinesterase-like"/>
</dbReference>
<evidence type="ECO:0000313" key="6">
    <source>
        <dbReference type="Proteomes" id="UP000001396"/>
    </source>
</evidence>
<dbReference type="Gene3D" id="3.40.50.1820">
    <property type="entry name" value="alpha/beta hydrolase"/>
    <property type="match status" value="1"/>
</dbReference>
<sequence length="532" mass="59491">MRISNNYLATTIILLSGLLLVNAQSSSGNTYSLNVLSPRSGIYNGIYMNETRAFLGIPYAQPPIGNLRFKPPQSIYQWGTINATTMPPSCWQSGKPTGYNYSEDCLYLNVYTPKNMHYVNPAVYNCNLPVMVFLHGGRFWTGAATDFLGDHLAAAGNVVNVIIQYRLNIFGFQSFDDNTNLGLQDQQMALRWVQENIRAFGGDPDRVTIYGESAGGSSALYHLTMPSSYNLYNRVVAQSAWQWAIPTAATSRVMTAAYAATKGCANITTSGAPDYAAILRCLSSKSASDITPTVGNSDFFVPIVDGNMIKSQLLTSFKQGRYNKRANIIIGHNYEEGHFMAFSRLGFVTPLDPVSDTTLQNSLTRYLDVYFTPAQRDEVISWYLPVASELGNWLGGSEFFGDYYIICGSILTAEYLSQQGVQFNSYIFNYSSPNFPADEWFLAASHGNELPYIFFQDVYTPYPFAPADAALAHRMSRSWTDYADNGNPSGPFSRWPSYPDAMYYGPDVMNYDDKRPYKKAICENWRQLFEAY</sequence>
<keyword evidence="6" id="KW-1185">Reference proteome</keyword>
<dbReference type="InterPro" id="IPR050309">
    <property type="entry name" value="Type-B_Carboxylest/Lipase"/>
</dbReference>
<protein>
    <recommendedName>
        <fullName evidence="3">Carboxylic ester hydrolase</fullName>
        <ecNumber evidence="3">3.1.1.-</ecNumber>
    </recommendedName>
</protein>
<dbReference type="GeneID" id="31356383"/>
<dbReference type="RefSeq" id="XP_020437730.1">
    <property type="nucleotide sequence ID" value="XM_020571872.1"/>
</dbReference>
<comment type="caution">
    <text evidence="5">The sequence shown here is derived from an EMBL/GenBank/DDBJ whole genome shotgun (WGS) entry which is preliminary data.</text>
</comment>
<evidence type="ECO:0000256" key="1">
    <source>
        <dbReference type="ARBA" id="ARBA00005964"/>
    </source>
</evidence>
<dbReference type="InterPro" id="IPR029058">
    <property type="entry name" value="AB_hydrolase_fold"/>
</dbReference>
<dbReference type="SUPFAM" id="SSF53474">
    <property type="entry name" value="alpha/beta-Hydrolases"/>
    <property type="match status" value="1"/>
</dbReference>
<comment type="similarity">
    <text evidence="1 3">Belongs to the type-B carboxylesterase/lipase family.</text>
</comment>
<feature type="domain" description="Carboxylesterase type B" evidence="4">
    <location>
        <begin position="47"/>
        <end position="500"/>
    </location>
</feature>
<evidence type="ECO:0000259" key="4">
    <source>
        <dbReference type="Pfam" id="PF00135"/>
    </source>
</evidence>
<organism evidence="5 6">
    <name type="scientific">Heterostelium pallidum (strain ATCC 26659 / Pp 5 / PN500)</name>
    <name type="common">Cellular slime mold</name>
    <name type="synonym">Polysphondylium pallidum</name>
    <dbReference type="NCBI Taxonomy" id="670386"/>
    <lineage>
        <taxon>Eukaryota</taxon>
        <taxon>Amoebozoa</taxon>
        <taxon>Evosea</taxon>
        <taxon>Eumycetozoa</taxon>
        <taxon>Dictyostelia</taxon>
        <taxon>Acytosteliales</taxon>
        <taxon>Acytosteliaceae</taxon>
        <taxon>Heterostelium</taxon>
    </lineage>
</organism>
<dbReference type="EC" id="3.1.1.-" evidence="3"/>
<dbReference type="InterPro" id="IPR002018">
    <property type="entry name" value="CarbesteraseB"/>
</dbReference>
<accession>D3AYT3</accession>
<reference evidence="5 6" key="1">
    <citation type="journal article" date="2011" name="Genome Res.">
        <title>Phylogeny-wide analysis of social amoeba genomes highlights ancient origins for complex intercellular communication.</title>
        <authorList>
            <person name="Heidel A.J."/>
            <person name="Lawal H.M."/>
            <person name="Felder M."/>
            <person name="Schilde C."/>
            <person name="Helps N.R."/>
            <person name="Tunggal B."/>
            <person name="Rivero F."/>
            <person name="John U."/>
            <person name="Schleicher M."/>
            <person name="Eichinger L."/>
            <person name="Platzer M."/>
            <person name="Noegel A.A."/>
            <person name="Schaap P."/>
            <person name="Gloeckner G."/>
        </authorList>
    </citation>
    <scope>NUCLEOTIDE SEQUENCE [LARGE SCALE GENOMIC DNA]</scope>
    <source>
        <strain evidence="6">ATCC 26659 / Pp 5 / PN500</strain>
    </source>
</reference>
<name>D3AYT3_HETP5</name>
<evidence type="ECO:0000313" key="5">
    <source>
        <dbReference type="EMBL" id="EFA85623.1"/>
    </source>
</evidence>
<gene>
    <name evidence="5" type="primary">cryS</name>
    <name evidence="5" type="ORF">PPL_00852</name>
</gene>
<dbReference type="InterPro" id="IPR019826">
    <property type="entry name" value="Carboxylesterase_B_AS"/>
</dbReference>
<dbReference type="GO" id="GO:0016787">
    <property type="term" value="F:hydrolase activity"/>
    <property type="evidence" value="ECO:0007669"/>
    <property type="project" value="UniProtKB-KW"/>
</dbReference>
<proteinExistence type="inferred from homology"/>
<dbReference type="AlphaFoldDB" id="D3AYT3"/>
<dbReference type="InParanoid" id="D3AYT3"/>
<dbReference type="PANTHER" id="PTHR11559">
    <property type="entry name" value="CARBOXYLESTERASE"/>
    <property type="match status" value="1"/>
</dbReference>
<keyword evidence="3" id="KW-0732">Signal</keyword>
<dbReference type="PROSITE" id="PS00122">
    <property type="entry name" value="CARBOXYLESTERASE_B_1"/>
    <property type="match status" value="1"/>
</dbReference>
<dbReference type="Proteomes" id="UP000001396">
    <property type="component" value="Unassembled WGS sequence"/>
</dbReference>
<feature type="chain" id="PRO_5005126279" description="Carboxylic ester hydrolase" evidence="3">
    <location>
        <begin position="24"/>
        <end position="532"/>
    </location>
</feature>
<evidence type="ECO:0000256" key="2">
    <source>
        <dbReference type="ARBA" id="ARBA00022801"/>
    </source>
</evidence>